<reference evidence="10 11" key="1">
    <citation type="submission" date="2018-08" db="EMBL/GenBank/DDBJ databases">
        <title>A genome reference for cultivated species of the human gut microbiota.</title>
        <authorList>
            <person name="Zou Y."/>
            <person name="Xue W."/>
            <person name="Luo G."/>
        </authorList>
    </citation>
    <scope>NUCLEOTIDE SEQUENCE [LARGE SCALE GENOMIC DNA]</scope>
    <source>
        <strain evidence="10 11">AM16-11</strain>
    </source>
</reference>
<dbReference type="Pfam" id="PF12705">
    <property type="entry name" value="PDDEXK_1"/>
    <property type="match status" value="1"/>
</dbReference>
<dbReference type="Gene3D" id="3.90.320.10">
    <property type="match status" value="1"/>
</dbReference>
<dbReference type="InterPro" id="IPR011604">
    <property type="entry name" value="PDDEXK-like_dom_sf"/>
</dbReference>
<dbReference type="GO" id="GO:0016787">
    <property type="term" value="F:hydrolase activity"/>
    <property type="evidence" value="ECO:0007669"/>
    <property type="project" value="UniProtKB-KW"/>
</dbReference>
<gene>
    <name evidence="10" type="ORF">DW172_02850</name>
</gene>
<proteinExistence type="predicted"/>
<feature type="domain" description="PD-(D/E)XK endonuclease-like" evidence="9">
    <location>
        <begin position="22"/>
        <end position="203"/>
    </location>
</feature>
<feature type="coiled-coil region" evidence="8">
    <location>
        <begin position="301"/>
        <end position="335"/>
    </location>
</feature>
<evidence type="ECO:0000259" key="9">
    <source>
        <dbReference type="Pfam" id="PF12705"/>
    </source>
</evidence>
<dbReference type="AlphaFoldDB" id="A0A414ZQZ6"/>
<keyword evidence="8" id="KW-0175">Coiled coil</keyword>
<comment type="caution">
    <text evidence="10">The sequence shown here is derived from an EMBL/GenBank/DDBJ whole genome shotgun (WGS) entry which is preliminary data.</text>
</comment>
<evidence type="ECO:0000256" key="3">
    <source>
        <dbReference type="ARBA" id="ARBA00022801"/>
    </source>
</evidence>
<evidence type="ECO:0000256" key="1">
    <source>
        <dbReference type="ARBA" id="ARBA00022741"/>
    </source>
</evidence>
<keyword evidence="3" id="KW-0378">Hydrolase</keyword>
<evidence type="ECO:0000313" key="11">
    <source>
        <dbReference type="Proteomes" id="UP000285865"/>
    </source>
</evidence>
<protein>
    <recommendedName>
        <fullName evidence="9">PD-(D/E)XK endonuclease-like domain-containing protein</fullName>
    </recommendedName>
</protein>
<dbReference type="GO" id="GO:0004386">
    <property type="term" value="F:helicase activity"/>
    <property type="evidence" value="ECO:0007669"/>
    <property type="project" value="UniProtKB-KW"/>
</dbReference>
<dbReference type="GO" id="GO:0006281">
    <property type="term" value="P:DNA repair"/>
    <property type="evidence" value="ECO:0007669"/>
    <property type="project" value="UniProtKB-KW"/>
</dbReference>
<dbReference type="Proteomes" id="UP000285865">
    <property type="component" value="Unassembled WGS sequence"/>
</dbReference>
<evidence type="ECO:0000256" key="5">
    <source>
        <dbReference type="ARBA" id="ARBA00022840"/>
    </source>
</evidence>
<organism evidence="10 11">
    <name type="scientific">Agathobacter rectalis</name>
    <dbReference type="NCBI Taxonomy" id="39491"/>
    <lineage>
        <taxon>Bacteria</taxon>
        <taxon>Bacillati</taxon>
        <taxon>Bacillota</taxon>
        <taxon>Clostridia</taxon>
        <taxon>Lachnospirales</taxon>
        <taxon>Lachnospiraceae</taxon>
        <taxon>Agathobacter</taxon>
    </lineage>
</organism>
<keyword evidence="6" id="KW-0238">DNA-binding</keyword>
<dbReference type="GO" id="GO:0003677">
    <property type="term" value="F:DNA binding"/>
    <property type="evidence" value="ECO:0007669"/>
    <property type="project" value="UniProtKB-KW"/>
</dbReference>
<keyword evidence="4" id="KW-0347">Helicase</keyword>
<evidence type="ECO:0000256" key="8">
    <source>
        <dbReference type="SAM" id="Coils"/>
    </source>
</evidence>
<dbReference type="GO" id="GO:0005524">
    <property type="term" value="F:ATP binding"/>
    <property type="evidence" value="ECO:0007669"/>
    <property type="project" value="UniProtKB-KW"/>
</dbReference>
<evidence type="ECO:0000256" key="2">
    <source>
        <dbReference type="ARBA" id="ARBA00022763"/>
    </source>
</evidence>
<evidence type="ECO:0000256" key="6">
    <source>
        <dbReference type="ARBA" id="ARBA00023125"/>
    </source>
</evidence>
<keyword evidence="7" id="KW-0234">DNA repair</keyword>
<evidence type="ECO:0000313" key="10">
    <source>
        <dbReference type="EMBL" id="RHI25638.1"/>
    </source>
</evidence>
<accession>A0A414ZQZ6</accession>
<evidence type="ECO:0000256" key="7">
    <source>
        <dbReference type="ARBA" id="ARBA00023204"/>
    </source>
</evidence>
<evidence type="ECO:0000256" key="4">
    <source>
        <dbReference type="ARBA" id="ARBA00022806"/>
    </source>
</evidence>
<keyword evidence="5" id="KW-0067">ATP-binding</keyword>
<sequence>MARKTSKELTEICNKFGVDTLWSWSRYHCYKQDRWEYFLKYILHKKEDRTNSIYCVSGGNVHDIIEQLYTGKIKYEDMPDLYEDSLFTMNCAELKYNRSDSDKNDAIANKYENCIRHFFKNHNQITFPHKVEHFITIKISDDIYIQGYIDMLYIESYKDENGNEKKRVHIVDWKTSTRYQGAKIDAECGQLVIYAEGIRQALNIPLEDIVCEWNFLKYVTVTIEQKNGKKKDRYIERNSIGESLINTAKMWLKNFGYEDDIDKYVDEMVLNNNIDCLPDEVREKFEIHDCYVQIPLTEEKINDLKTDIISTISEINEKEREYKDSEDENIFWQEVTDADAFRLATLSGYSRSLHKPYDEYLKAQELFKSGEENETDNDEEDLLAFVNSL</sequence>
<keyword evidence="2" id="KW-0227">DNA damage</keyword>
<dbReference type="InterPro" id="IPR038726">
    <property type="entry name" value="PDDEXK_AddAB-type"/>
</dbReference>
<dbReference type="EMBL" id="QRKN01000001">
    <property type="protein sequence ID" value="RHI25638.1"/>
    <property type="molecule type" value="Genomic_DNA"/>
</dbReference>
<keyword evidence="1" id="KW-0547">Nucleotide-binding</keyword>
<dbReference type="RefSeq" id="WP_118257114.1">
    <property type="nucleotide sequence ID" value="NZ_QRKN01000001.1"/>
</dbReference>
<name>A0A414ZQZ6_9FIRM</name>